<evidence type="ECO:0000313" key="3">
    <source>
        <dbReference type="EMBL" id="CAL1393189.1"/>
    </source>
</evidence>
<feature type="compositionally biased region" description="Acidic residues" evidence="1">
    <location>
        <begin position="87"/>
        <end position="103"/>
    </location>
</feature>
<accession>A0AAV2F580</accession>
<feature type="chain" id="PRO_5043337496" evidence="2">
    <location>
        <begin position="22"/>
        <end position="103"/>
    </location>
</feature>
<protein>
    <submittedName>
        <fullName evidence="3">Uncharacterized protein</fullName>
    </submittedName>
</protein>
<dbReference type="AlphaFoldDB" id="A0AAV2F580"/>
<sequence length="103" mass="11271">MSTKICALNTFLLVLTPRLVGESLPFAHGGESANDSKQLVPALLEAASAVLDREISAVKRKELASLEFHYARIKMAKKSEPSNTLEGETEGISDYESPPEYDF</sequence>
<evidence type="ECO:0000256" key="1">
    <source>
        <dbReference type="SAM" id="MobiDB-lite"/>
    </source>
</evidence>
<feature type="signal peptide" evidence="2">
    <location>
        <begin position="1"/>
        <end position="21"/>
    </location>
</feature>
<evidence type="ECO:0000313" key="4">
    <source>
        <dbReference type="Proteomes" id="UP001497516"/>
    </source>
</evidence>
<proteinExistence type="predicted"/>
<keyword evidence="4" id="KW-1185">Reference proteome</keyword>
<keyword evidence="2" id="KW-0732">Signal</keyword>
<evidence type="ECO:0000256" key="2">
    <source>
        <dbReference type="SAM" id="SignalP"/>
    </source>
</evidence>
<feature type="region of interest" description="Disordered" evidence="1">
    <location>
        <begin position="78"/>
        <end position="103"/>
    </location>
</feature>
<name>A0AAV2F580_9ROSI</name>
<reference evidence="3 4" key="1">
    <citation type="submission" date="2024-04" db="EMBL/GenBank/DDBJ databases">
        <authorList>
            <person name="Fracassetti M."/>
        </authorList>
    </citation>
    <scope>NUCLEOTIDE SEQUENCE [LARGE SCALE GENOMIC DNA]</scope>
</reference>
<dbReference type="Proteomes" id="UP001497516">
    <property type="component" value="Chromosome 6"/>
</dbReference>
<organism evidence="3 4">
    <name type="scientific">Linum trigynum</name>
    <dbReference type="NCBI Taxonomy" id="586398"/>
    <lineage>
        <taxon>Eukaryota</taxon>
        <taxon>Viridiplantae</taxon>
        <taxon>Streptophyta</taxon>
        <taxon>Embryophyta</taxon>
        <taxon>Tracheophyta</taxon>
        <taxon>Spermatophyta</taxon>
        <taxon>Magnoliopsida</taxon>
        <taxon>eudicotyledons</taxon>
        <taxon>Gunneridae</taxon>
        <taxon>Pentapetalae</taxon>
        <taxon>rosids</taxon>
        <taxon>fabids</taxon>
        <taxon>Malpighiales</taxon>
        <taxon>Linaceae</taxon>
        <taxon>Linum</taxon>
    </lineage>
</organism>
<gene>
    <name evidence="3" type="ORF">LTRI10_LOCUS33783</name>
</gene>
<dbReference type="EMBL" id="OZ034819">
    <property type="protein sequence ID" value="CAL1393189.1"/>
    <property type="molecule type" value="Genomic_DNA"/>
</dbReference>